<dbReference type="GO" id="GO:0005524">
    <property type="term" value="F:ATP binding"/>
    <property type="evidence" value="ECO:0007669"/>
    <property type="project" value="UniProtKB-KW"/>
</dbReference>
<dbReference type="Gene3D" id="3.40.50.300">
    <property type="entry name" value="P-loop containing nucleotide triphosphate hydrolases"/>
    <property type="match status" value="2"/>
</dbReference>
<dbReference type="EC" id="3.6.3.-" evidence="7"/>
<protein>
    <submittedName>
        <fullName evidence="7">Glutathione import ATP-binding protein GsiA</fullName>
        <ecNumber evidence="7">3.6.3.-</ecNumber>
    </submittedName>
</protein>
<dbReference type="InterPro" id="IPR003593">
    <property type="entry name" value="AAA+_ATPase"/>
</dbReference>
<evidence type="ECO:0000313" key="7">
    <source>
        <dbReference type="EMBL" id="ODN69349.1"/>
    </source>
</evidence>
<dbReference type="Pfam" id="PF08352">
    <property type="entry name" value="oligo_HPY"/>
    <property type="match status" value="2"/>
</dbReference>
<comment type="subcellular location">
    <subcellularLocation>
        <location evidence="1">Cell inner membrane</location>
        <topology evidence="1">Peripheral membrane protein</topology>
    </subcellularLocation>
</comment>
<comment type="similarity">
    <text evidence="2">Belongs to the ABC transporter superfamily.</text>
</comment>
<dbReference type="GO" id="GO:0005886">
    <property type="term" value="C:plasma membrane"/>
    <property type="evidence" value="ECO:0007669"/>
    <property type="project" value="UniProtKB-SubCell"/>
</dbReference>
<keyword evidence="3" id="KW-0813">Transport</keyword>
<dbReference type="InterPro" id="IPR013563">
    <property type="entry name" value="Oligopep_ABC_C"/>
</dbReference>
<evidence type="ECO:0000256" key="1">
    <source>
        <dbReference type="ARBA" id="ARBA00004417"/>
    </source>
</evidence>
<dbReference type="NCBIfam" id="NF007739">
    <property type="entry name" value="PRK10419.1"/>
    <property type="match status" value="2"/>
</dbReference>
<dbReference type="FunFam" id="3.40.50.300:FF:000016">
    <property type="entry name" value="Oligopeptide ABC transporter ATP-binding component"/>
    <property type="match status" value="2"/>
</dbReference>
<dbReference type="PANTHER" id="PTHR43776:SF7">
    <property type="entry name" value="D,D-DIPEPTIDE TRANSPORT ATP-BINDING PROTEIN DDPF-RELATED"/>
    <property type="match status" value="1"/>
</dbReference>
<dbReference type="PROSITE" id="PS00211">
    <property type="entry name" value="ABC_TRANSPORTER_1"/>
    <property type="match status" value="2"/>
</dbReference>
<keyword evidence="8" id="KW-1185">Reference proteome</keyword>
<keyword evidence="5 7" id="KW-0067">ATP-binding</keyword>
<evidence type="ECO:0000256" key="2">
    <source>
        <dbReference type="ARBA" id="ARBA00005417"/>
    </source>
</evidence>
<evidence type="ECO:0000256" key="4">
    <source>
        <dbReference type="ARBA" id="ARBA00022741"/>
    </source>
</evidence>
<dbReference type="PATRIC" id="fig|1439726.3.peg.3503"/>
<dbReference type="InterPro" id="IPR003439">
    <property type="entry name" value="ABC_transporter-like_ATP-bd"/>
</dbReference>
<feature type="domain" description="ABC transporter" evidence="6">
    <location>
        <begin position="21"/>
        <end position="273"/>
    </location>
</feature>
<dbReference type="GO" id="GO:0016887">
    <property type="term" value="F:ATP hydrolysis activity"/>
    <property type="evidence" value="ECO:0007669"/>
    <property type="project" value="InterPro"/>
</dbReference>
<dbReference type="Proteomes" id="UP000094622">
    <property type="component" value="Unassembled WGS sequence"/>
</dbReference>
<dbReference type="GO" id="GO:0055085">
    <property type="term" value="P:transmembrane transport"/>
    <property type="evidence" value="ECO:0007669"/>
    <property type="project" value="UniProtKB-ARBA"/>
</dbReference>
<dbReference type="Pfam" id="PF00005">
    <property type="entry name" value="ABC_tran"/>
    <property type="match status" value="2"/>
</dbReference>
<dbReference type="RefSeq" id="WP_069307711.1">
    <property type="nucleotide sequence ID" value="NZ_MCRJ01000095.1"/>
</dbReference>
<organism evidence="7 8">
    <name type="scientific">Methylobrevis pamukkalensis</name>
    <dbReference type="NCBI Taxonomy" id="1439726"/>
    <lineage>
        <taxon>Bacteria</taxon>
        <taxon>Pseudomonadati</taxon>
        <taxon>Pseudomonadota</taxon>
        <taxon>Alphaproteobacteria</taxon>
        <taxon>Hyphomicrobiales</taxon>
        <taxon>Pleomorphomonadaceae</taxon>
        <taxon>Methylobrevis</taxon>
    </lineage>
</organism>
<dbReference type="NCBIfam" id="NF008453">
    <property type="entry name" value="PRK11308.1"/>
    <property type="match status" value="2"/>
</dbReference>
<dbReference type="GO" id="GO:0015833">
    <property type="term" value="P:peptide transport"/>
    <property type="evidence" value="ECO:0007669"/>
    <property type="project" value="InterPro"/>
</dbReference>
<dbReference type="InterPro" id="IPR027417">
    <property type="entry name" value="P-loop_NTPase"/>
</dbReference>
<dbReference type="EMBL" id="MCRJ01000095">
    <property type="protein sequence ID" value="ODN69349.1"/>
    <property type="molecule type" value="Genomic_DNA"/>
</dbReference>
<dbReference type="AlphaFoldDB" id="A0A1E3GZ40"/>
<dbReference type="InterPro" id="IPR050319">
    <property type="entry name" value="ABC_transp_ATP-bind"/>
</dbReference>
<dbReference type="PROSITE" id="PS50893">
    <property type="entry name" value="ABC_TRANSPORTER_2"/>
    <property type="match status" value="2"/>
</dbReference>
<evidence type="ECO:0000313" key="8">
    <source>
        <dbReference type="Proteomes" id="UP000094622"/>
    </source>
</evidence>
<dbReference type="OrthoDB" id="9802264at2"/>
<reference evidence="7 8" key="1">
    <citation type="submission" date="2016-07" db="EMBL/GenBank/DDBJ databases">
        <title>Draft Genome Sequence of Methylobrevis pamukkalensis PK2.</title>
        <authorList>
            <person name="Vasilenko O.V."/>
            <person name="Doronina N.V."/>
            <person name="Shmareva M.N."/>
            <person name="Tarlachkov S.V."/>
            <person name="Mustakhimov I."/>
            <person name="Trotsenko Y.A."/>
        </authorList>
    </citation>
    <scope>NUCLEOTIDE SEQUENCE [LARGE SCALE GENOMIC DNA]</scope>
    <source>
        <strain evidence="7 8">PK2</strain>
    </source>
</reference>
<keyword evidence="7" id="KW-0378">Hydrolase</keyword>
<comment type="caution">
    <text evidence="7">The sequence shown here is derived from an EMBL/GenBank/DDBJ whole genome shotgun (WGS) entry which is preliminary data.</text>
</comment>
<keyword evidence="4" id="KW-0547">Nucleotide-binding</keyword>
<evidence type="ECO:0000259" key="6">
    <source>
        <dbReference type="PROSITE" id="PS50893"/>
    </source>
</evidence>
<dbReference type="SMART" id="SM00382">
    <property type="entry name" value="AAA"/>
    <property type="match status" value="2"/>
</dbReference>
<gene>
    <name evidence="7" type="primary">gsiA_4</name>
    <name evidence="7" type="ORF">A6302_03333</name>
</gene>
<evidence type="ECO:0000256" key="3">
    <source>
        <dbReference type="ARBA" id="ARBA00022448"/>
    </source>
</evidence>
<feature type="domain" description="ABC transporter" evidence="6">
    <location>
        <begin position="303"/>
        <end position="542"/>
    </location>
</feature>
<sequence>MTAGPTAATPPAPGTEPGPLLVVDNLSVAFARGGGDPAIAVGGVSFTLQRGRTLALVGESGSGKSVTALSIVRLLAYPAASHPSGRILFKGRDLLAASEDEIRKVRGNAITMVFQEPMTSLNPLHTIERQIGEILKIHRGMGKTAARARTLELLHEVGIRDPEERLGAYPHQLSGGQRQRVMIAMALANEPDLLIADEPTTALDVTVQAQILKLLKEIQARRGMAILFITHDLGIVEHFSDDVCVMTRGEIVEAGPTRAVFAHPAHDYTRKLLAAAPKGAPPPSDPSAPVVMEADGLKVWFPIRRGFFRRTVGHIKAVDGVSVTVRAGQTLGVIGESGSGKTTLGLAMLRLISSEGPVAYLGQRIDGMSSRQMRPLRRDLQVVFQDPYGSLSPRMAIGEIVGEGLEIHAPGIRAAEREGRVVRALEEVGLDPESRHRYPHEFSGGQRQRIAIARAMVLQPKFVLLDEPTSALDMSVQAQVVDLLRDLQRRHGLAYMFISHDLRVVRALSNDVIVMRGGVAVETGPAAEVFGAPKSDYTRALMAAALRLEADTTGTVSD</sequence>
<dbReference type="CDD" id="cd03257">
    <property type="entry name" value="ABC_NikE_OppD_transporters"/>
    <property type="match status" value="2"/>
</dbReference>
<evidence type="ECO:0000256" key="5">
    <source>
        <dbReference type="ARBA" id="ARBA00022840"/>
    </source>
</evidence>
<dbReference type="InterPro" id="IPR017871">
    <property type="entry name" value="ABC_transporter-like_CS"/>
</dbReference>
<proteinExistence type="inferred from homology"/>
<name>A0A1E3GZ40_9HYPH</name>
<dbReference type="SUPFAM" id="SSF52540">
    <property type="entry name" value="P-loop containing nucleoside triphosphate hydrolases"/>
    <property type="match status" value="2"/>
</dbReference>
<accession>A0A1E3GZ40</accession>
<dbReference type="PANTHER" id="PTHR43776">
    <property type="entry name" value="TRANSPORT ATP-BINDING PROTEIN"/>
    <property type="match status" value="1"/>
</dbReference>